<evidence type="ECO:0000313" key="2">
    <source>
        <dbReference type="Proteomes" id="UP000024635"/>
    </source>
</evidence>
<dbReference type="Proteomes" id="UP000024635">
    <property type="component" value="Unassembled WGS sequence"/>
</dbReference>
<evidence type="ECO:0000313" key="1">
    <source>
        <dbReference type="EMBL" id="EYC40035.1"/>
    </source>
</evidence>
<comment type="caution">
    <text evidence="1">The sequence shown here is derived from an EMBL/GenBank/DDBJ whole genome shotgun (WGS) entry which is preliminary data.</text>
</comment>
<protein>
    <submittedName>
        <fullName evidence="1">Uncharacterized protein</fullName>
    </submittedName>
</protein>
<organism evidence="1 2">
    <name type="scientific">Ancylostoma ceylanicum</name>
    <dbReference type="NCBI Taxonomy" id="53326"/>
    <lineage>
        <taxon>Eukaryota</taxon>
        <taxon>Metazoa</taxon>
        <taxon>Ecdysozoa</taxon>
        <taxon>Nematoda</taxon>
        <taxon>Chromadorea</taxon>
        <taxon>Rhabditida</taxon>
        <taxon>Rhabditina</taxon>
        <taxon>Rhabditomorpha</taxon>
        <taxon>Strongyloidea</taxon>
        <taxon>Ancylostomatidae</taxon>
        <taxon>Ancylostomatinae</taxon>
        <taxon>Ancylostoma</taxon>
    </lineage>
</organism>
<dbReference type="OrthoDB" id="5839148at2759"/>
<gene>
    <name evidence="1" type="primary">Acey_s0632.g882</name>
    <name evidence="1" type="ORF">Y032_0632g882</name>
</gene>
<accession>A0A016WKA7</accession>
<proteinExistence type="predicted"/>
<sequence>MFTFERISRDHELYQCQQRKSEGKWTGIRMAARKGLHTLVADDVHSLCQPRQLKRKGQLYTVHGLCSKGVEVPLLYALSLKKTS</sequence>
<keyword evidence="2" id="KW-1185">Reference proteome</keyword>
<dbReference type="EMBL" id="JARK01000232">
    <property type="protein sequence ID" value="EYC40035.1"/>
    <property type="molecule type" value="Genomic_DNA"/>
</dbReference>
<name>A0A016WKA7_9BILA</name>
<reference evidence="2" key="1">
    <citation type="journal article" date="2015" name="Nat. Genet.">
        <title>The genome and transcriptome of the zoonotic hookworm Ancylostoma ceylanicum identify infection-specific gene families.</title>
        <authorList>
            <person name="Schwarz E.M."/>
            <person name="Hu Y."/>
            <person name="Antoshechkin I."/>
            <person name="Miller M.M."/>
            <person name="Sternberg P.W."/>
            <person name="Aroian R.V."/>
        </authorList>
    </citation>
    <scope>NUCLEOTIDE SEQUENCE</scope>
    <source>
        <strain evidence="2">HY135</strain>
    </source>
</reference>
<dbReference type="AlphaFoldDB" id="A0A016WKA7"/>